<evidence type="ECO:0000256" key="1">
    <source>
        <dbReference type="SAM" id="MobiDB-lite"/>
    </source>
</evidence>
<accession>A0A3E4UBK5</accession>
<dbReference type="AlphaFoldDB" id="A0A3E4UBK5"/>
<sequence length="84" mass="9873">MTPYAVQMTATDLMNGSAHRTVRQRLLLFYHIYGRKPEKNYNTYTKKSHNRNPEKSFKHKIKKAAPVYLPETENTNCMKTVPMI</sequence>
<protein>
    <submittedName>
        <fullName evidence="2">Uncharacterized protein</fullName>
    </submittedName>
</protein>
<organism evidence="2 3">
    <name type="scientific">Hungatella hathewayi</name>
    <dbReference type="NCBI Taxonomy" id="154046"/>
    <lineage>
        <taxon>Bacteria</taxon>
        <taxon>Bacillati</taxon>
        <taxon>Bacillota</taxon>
        <taxon>Clostridia</taxon>
        <taxon>Lachnospirales</taxon>
        <taxon>Lachnospiraceae</taxon>
        <taxon>Hungatella</taxon>
    </lineage>
</organism>
<gene>
    <name evidence="2" type="ORF">DXC39_09770</name>
</gene>
<dbReference type="EMBL" id="QSSQ01000005">
    <property type="protein sequence ID" value="RGM06426.1"/>
    <property type="molecule type" value="Genomic_DNA"/>
</dbReference>
<evidence type="ECO:0000313" key="3">
    <source>
        <dbReference type="Proteomes" id="UP000261257"/>
    </source>
</evidence>
<feature type="region of interest" description="Disordered" evidence="1">
    <location>
        <begin position="41"/>
        <end position="61"/>
    </location>
</feature>
<name>A0A3E4UBK5_9FIRM</name>
<reference evidence="2 3" key="1">
    <citation type="submission" date="2018-08" db="EMBL/GenBank/DDBJ databases">
        <title>A genome reference for cultivated species of the human gut microbiota.</title>
        <authorList>
            <person name="Zou Y."/>
            <person name="Xue W."/>
            <person name="Luo G."/>
        </authorList>
    </citation>
    <scope>NUCLEOTIDE SEQUENCE [LARGE SCALE GENOMIC DNA]</scope>
    <source>
        <strain evidence="2 3">TF05-11AC</strain>
    </source>
</reference>
<evidence type="ECO:0000313" key="2">
    <source>
        <dbReference type="EMBL" id="RGM06426.1"/>
    </source>
</evidence>
<proteinExistence type="predicted"/>
<comment type="caution">
    <text evidence="2">The sequence shown here is derived from an EMBL/GenBank/DDBJ whole genome shotgun (WGS) entry which is preliminary data.</text>
</comment>
<dbReference type="Proteomes" id="UP000261257">
    <property type="component" value="Unassembled WGS sequence"/>
</dbReference>